<accession>A0A077Z3N9</accession>
<sequence>MVDQALTISSNFRSTVTNDKIKAPFDSRPGVVYEIKYGCNASYIRETGDILLHRFGQHMKNVLTYKYAERTLNGEPATGPGCPQTTDPRKAMEKAISASVIVEHASRRIMEALYIKNNSTINRDNGIAASEAWAALINKFQCCALLN</sequence>
<name>A0A077Z3N9_TRITR</name>
<proteinExistence type="predicted"/>
<gene>
    <name evidence="1" type="ORF">TTRE_0000273901</name>
</gene>
<keyword evidence="2" id="KW-1185">Reference proteome</keyword>
<evidence type="ECO:0000313" key="1">
    <source>
        <dbReference type="EMBL" id="CDW54469.1"/>
    </source>
</evidence>
<dbReference type="Proteomes" id="UP000030665">
    <property type="component" value="Unassembled WGS sequence"/>
</dbReference>
<reference evidence="1" key="1">
    <citation type="submission" date="2014-01" db="EMBL/GenBank/DDBJ databases">
        <authorList>
            <person name="Aslett M."/>
        </authorList>
    </citation>
    <scope>NUCLEOTIDE SEQUENCE</scope>
</reference>
<dbReference type="OrthoDB" id="6782675at2759"/>
<dbReference type="EMBL" id="HG805899">
    <property type="protein sequence ID" value="CDW54469.1"/>
    <property type="molecule type" value="Genomic_DNA"/>
</dbReference>
<evidence type="ECO:0000313" key="2">
    <source>
        <dbReference type="Proteomes" id="UP000030665"/>
    </source>
</evidence>
<organism evidence="1 2">
    <name type="scientific">Trichuris trichiura</name>
    <name type="common">Whipworm</name>
    <name type="synonym">Trichocephalus trichiurus</name>
    <dbReference type="NCBI Taxonomy" id="36087"/>
    <lineage>
        <taxon>Eukaryota</taxon>
        <taxon>Metazoa</taxon>
        <taxon>Ecdysozoa</taxon>
        <taxon>Nematoda</taxon>
        <taxon>Enoplea</taxon>
        <taxon>Dorylaimia</taxon>
        <taxon>Trichinellida</taxon>
        <taxon>Trichuridae</taxon>
        <taxon>Trichuris</taxon>
    </lineage>
</organism>
<reference evidence="1" key="2">
    <citation type="submission" date="2014-03" db="EMBL/GenBank/DDBJ databases">
        <title>The whipworm genome and dual-species transcriptomics of an intimate host-pathogen interaction.</title>
        <authorList>
            <person name="Foth B.J."/>
            <person name="Tsai I.J."/>
            <person name="Reid A.J."/>
            <person name="Bancroft A.J."/>
            <person name="Nichol S."/>
            <person name="Tracey A."/>
            <person name="Holroyd N."/>
            <person name="Cotton J.A."/>
            <person name="Stanley E.J."/>
            <person name="Zarowiecki M."/>
            <person name="Liu J.Z."/>
            <person name="Huckvale T."/>
            <person name="Cooper P.J."/>
            <person name="Grencis R.K."/>
            <person name="Berriman M."/>
        </authorList>
    </citation>
    <scope>NUCLEOTIDE SEQUENCE [LARGE SCALE GENOMIC DNA]</scope>
</reference>
<dbReference type="AlphaFoldDB" id="A0A077Z3N9"/>
<protein>
    <submittedName>
        <fullName evidence="1">Uncharacterized protein</fullName>
    </submittedName>
</protein>